<feature type="region of interest" description="Disordered" evidence="1">
    <location>
        <begin position="1"/>
        <end position="54"/>
    </location>
</feature>
<feature type="compositionally biased region" description="Low complexity" evidence="1">
    <location>
        <begin position="91"/>
        <end position="102"/>
    </location>
</feature>
<feature type="region of interest" description="Disordered" evidence="1">
    <location>
        <begin position="91"/>
        <end position="115"/>
    </location>
</feature>
<feature type="compositionally biased region" description="Basic and acidic residues" evidence="1">
    <location>
        <begin position="19"/>
        <end position="35"/>
    </location>
</feature>
<evidence type="ECO:0000313" key="2">
    <source>
        <dbReference type="EMBL" id="KAF6730524.1"/>
    </source>
</evidence>
<name>A0A834CMM8_ORYME</name>
<organism evidence="2 3">
    <name type="scientific">Oryzias melastigma</name>
    <name type="common">Marine medaka</name>
    <dbReference type="NCBI Taxonomy" id="30732"/>
    <lineage>
        <taxon>Eukaryota</taxon>
        <taxon>Metazoa</taxon>
        <taxon>Chordata</taxon>
        <taxon>Craniata</taxon>
        <taxon>Vertebrata</taxon>
        <taxon>Euteleostomi</taxon>
        <taxon>Actinopterygii</taxon>
        <taxon>Neopterygii</taxon>
        <taxon>Teleostei</taxon>
        <taxon>Neoteleostei</taxon>
        <taxon>Acanthomorphata</taxon>
        <taxon>Ovalentaria</taxon>
        <taxon>Atherinomorphae</taxon>
        <taxon>Beloniformes</taxon>
        <taxon>Adrianichthyidae</taxon>
        <taxon>Oryziinae</taxon>
        <taxon>Oryzias</taxon>
    </lineage>
</organism>
<accession>A0A834CMM8</accession>
<dbReference type="Proteomes" id="UP000646548">
    <property type="component" value="Unassembled WGS sequence"/>
</dbReference>
<gene>
    <name evidence="2" type="ORF">FQA47_003807</name>
</gene>
<protein>
    <submittedName>
        <fullName evidence="2">Uncharacterized protein</fullName>
    </submittedName>
</protein>
<proteinExistence type="predicted"/>
<dbReference type="EMBL" id="WKFB01000235">
    <property type="protein sequence ID" value="KAF6730524.1"/>
    <property type="molecule type" value="Genomic_DNA"/>
</dbReference>
<comment type="caution">
    <text evidence="2">The sequence shown here is derived from an EMBL/GenBank/DDBJ whole genome shotgun (WGS) entry which is preliminary data.</text>
</comment>
<dbReference type="AlphaFoldDB" id="A0A834CMM8"/>
<reference evidence="2" key="1">
    <citation type="journal article" name="BMC Genomics">
        <title>Long-read sequencing and de novo genome assembly of marine medaka (Oryzias melastigma).</title>
        <authorList>
            <person name="Liang P."/>
            <person name="Saqib H.S.A."/>
            <person name="Ni X."/>
            <person name="Shen Y."/>
        </authorList>
    </citation>
    <scope>NUCLEOTIDE SEQUENCE</scope>
    <source>
        <strain evidence="2">Bigg-433</strain>
    </source>
</reference>
<evidence type="ECO:0000313" key="3">
    <source>
        <dbReference type="Proteomes" id="UP000646548"/>
    </source>
</evidence>
<sequence>MDHIPRTPTSSPRIGFGRRTKEEKGDKKTRTEERSTVTSIHPSTRRRGRSGGGVAGLARAVLGFQERCCPLKMFVCVSVETVGVRKLGFASGFTSGASSRSRNFGSGGADGNPSR</sequence>
<evidence type="ECO:0000256" key="1">
    <source>
        <dbReference type="SAM" id="MobiDB-lite"/>
    </source>
</evidence>
<feature type="compositionally biased region" description="Gly residues" evidence="1">
    <location>
        <begin position="105"/>
        <end position="115"/>
    </location>
</feature>